<dbReference type="InterPro" id="IPR001757">
    <property type="entry name" value="P_typ_ATPase"/>
</dbReference>
<sequence>MPDETPSPAPVPGLSEADAQVRLKTEGYNELPRPDRRTPLRILLEVVREPMLALLLGGGAIYLLLGDLKEAVILAVFATLSVAITVIQETRTERVLEALRDLTSPRALVIRDGVRKRITGREVVRGDVLVLAEGDRVPADAVIIECRDLQTDESLLTGESVPVRKTARAEAVRSDPRRPGGDDLPYVFSGSLVVRGTGMGEVVATGIRSEIGKIGHSLSTLETEPPRLQAQTRRLVRVFAVFGAAVSILAVLLYGTMRGGWLDAVLAGIALGMSMLPEEFPVVLAVFMAMGAWRISQARVLTRRAAAIETLGSATVLCSDKTGTLTENQMTIAELRLRNDETFRPRETSGAAMPERFHALAECGILASARDAFDPMDKAFHLLGGERLAGTEHLHDPRWKLVHTYGLRPGLLAMSRVWQSSGDDRPFVVAAKGAPEAIAELCHLGPAELAALKRSGDAMAAEGLRVLGVARASFAGHTWPASQHEFAFEFAGLAGLADPLRGSVPAAVAECRSAGIRVVMITGDYPATAKAIAGQAGLDTSDVVTGEELETLGEEELAQRVRTATVFARIMPDQKLRIVEALKANREIVAMTGDGVNDAPSLKAAHIGIAMGGRGTDVAREASSIVLLDDDFGSIVRAVRLGRRIYDNLLKAMGFIFAVHVPIAGLALLPLLFGLPIIFGPIHIAFLEMIIDPVCSLVFEAETEEDDVMRRPPRPPEQPLFSANLIGWSLVQGTLAFALVAVIYLVALGRGMPEAEVRALTFFSLVLAIVSLIFVNRSFSASLITALRRPNSALAWVLLVVPVMLGVTLLVPSISALFRFAPLQFDDLALTLGAGIVVLVALEALKSVSRGRLSLTLR</sequence>
<dbReference type="SUPFAM" id="SSF81665">
    <property type="entry name" value="Calcium ATPase, transmembrane domain M"/>
    <property type="match status" value="1"/>
</dbReference>
<evidence type="ECO:0000256" key="9">
    <source>
        <dbReference type="SAM" id="Phobius"/>
    </source>
</evidence>
<dbReference type="SFLD" id="SFLDF00027">
    <property type="entry name" value="p-type_atpase"/>
    <property type="match status" value="1"/>
</dbReference>
<evidence type="ECO:0000256" key="7">
    <source>
        <dbReference type="ARBA" id="ARBA00022989"/>
    </source>
</evidence>
<evidence type="ECO:0000256" key="5">
    <source>
        <dbReference type="ARBA" id="ARBA00022840"/>
    </source>
</evidence>
<name>A0A975NQD0_9BRAD</name>
<evidence type="ECO:0000313" key="12">
    <source>
        <dbReference type="Proteomes" id="UP000680805"/>
    </source>
</evidence>
<dbReference type="GO" id="GO:0005391">
    <property type="term" value="F:P-type sodium:potassium-exchanging transporter activity"/>
    <property type="evidence" value="ECO:0007669"/>
    <property type="project" value="TreeGrafter"/>
</dbReference>
<keyword evidence="7 9" id="KW-1133">Transmembrane helix</keyword>
<dbReference type="AlphaFoldDB" id="A0A975NQD0"/>
<dbReference type="Gene3D" id="1.20.1110.10">
    <property type="entry name" value="Calcium-transporting ATPase, transmembrane domain"/>
    <property type="match status" value="2"/>
</dbReference>
<feature type="transmembrane region" description="Helical" evidence="9">
    <location>
        <begin position="678"/>
        <end position="699"/>
    </location>
</feature>
<gene>
    <name evidence="11" type="ORF">KMZ68_06140</name>
</gene>
<evidence type="ECO:0000256" key="4">
    <source>
        <dbReference type="ARBA" id="ARBA00022741"/>
    </source>
</evidence>
<dbReference type="Pfam" id="PF00689">
    <property type="entry name" value="Cation_ATPase_C"/>
    <property type="match status" value="1"/>
</dbReference>
<dbReference type="GO" id="GO:0016887">
    <property type="term" value="F:ATP hydrolysis activity"/>
    <property type="evidence" value="ECO:0007669"/>
    <property type="project" value="InterPro"/>
</dbReference>
<evidence type="ECO:0000256" key="1">
    <source>
        <dbReference type="ARBA" id="ARBA00004141"/>
    </source>
</evidence>
<dbReference type="PANTHER" id="PTHR43294:SF20">
    <property type="entry name" value="P-TYPE ATPASE"/>
    <property type="match status" value="1"/>
</dbReference>
<dbReference type="InterPro" id="IPR036412">
    <property type="entry name" value="HAD-like_sf"/>
</dbReference>
<dbReference type="InterPro" id="IPR018303">
    <property type="entry name" value="ATPase_P-typ_P_site"/>
</dbReference>
<keyword evidence="5" id="KW-0067">ATP-binding</keyword>
<accession>A0A975NQD0</accession>
<dbReference type="InterPro" id="IPR050510">
    <property type="entry name" value="Cation_transp_ATPase_P-type"/>
</dbReference>
<keyword evidence="3 9" id="KW-0812">Transmembrane</keyword>
<evidence type="ECO:0000259" key="10">
    <source>
        <dbReference type="SMART" id="SM00831"/>
    </source>
</evidence>
<dbReference type="Gene3D" id="2.70.150.10">
    <property type="entry name" value="Calcium-transporting ATPase, cytoplasmic transduction domain A"/>
    <property type="match status" value="1"/>
</dbReference>
<feature type="transmembrane region" description="Helical" evidence="9">
    <location>
        <begin position="649"/>
        <end position="672"/>
    </location>
</feature>
<comment type="subcellular location">
    <subcellularLocation>
        <location evidence="1">Membrane</location>
        <topology evidence="1">Multi-pass membrane protein</topology>
    </subcellularLocation>
</comment>
<feature type="transmembrane region" description="Helical" evidence="9">
    <location>
        <begin position="828"/>
        <end position="845"/>
    </location>
</feature>
<protein>
    <submittedName>
        <fullName evidence="11">Cation-translocating P-type ATPase</fullName>
    </submittedName>
</protein>
<feature type="transmembrane region" description="Helical" evidence="9">
    <location>
        <begin position="266"/>
        <end position="293"/>
    </location>
</feature>
<dbReference type="PROSITE" id="PS00154">
    <property type="entry name" value="ATPASE_E1_E2"/>
    <property type="match status" value="1"/>
</dbReference>
<organism evidence="11 12">
    <name type="scientific">Bradyrhizobium sediminis</name>
    <dbReference type="NCBI Taxonomy" id="2840469"/>
    <lineage>
        <taxon>Bacteria</taxon>
        <taxon>Pseudomonadati</taxon>
        <taxon>Pseudomonadota</taxon>
        <taxon>Alphaproteobacteria</taxon>
        <taxon>Hyphomicrobiales</taxon>
        <taxon>Nitrobacteraceae</taxon>
        <taxon>Bradyrhizobium</taxon>
    </lineage>
</organism>
<dbReference type="GO" id="GO:0030007">
    <property type="term" value="P:intracellular potassium ion homeostasis"/>
    <property type="evidence" value="ECO:0007669"/>
    <property type="project" value="TreeGrafter"/>
</dbReference>
<reference evidence="11" key="1">
    <citation type="submission" date="2021-06" db="EMBL/GenBank/DDBJ databases">
        <title>Bradyrhizobium sp. S2-11-2 Genome sequencing.</title>
        <authorList>
            <person name="Jin L."/>
        </authorList>
    </citation>
    <scope>NUCLEOTIDE SEQUENCE</scope>
    <source>
        <strain evidence="11">S2-11-2</strain>
    </source>
</reference>
<dbReference type="Proteomes" id="UP000680805">
    <property type="component" value="Chromosome"/>
</dbReference>
<dbReference type="GO" id="GO:1990573">
    <property type="term" value="P:potassium ion import across plasma membrane"/>
    <property type="evidence" value="ECO:0007669"/>
    <property type="project" value="TreeGrafter"/>
</dbReference>
<dbReference type="InterPro" id="IPR059000">
    <property type="entry name" value="ATPase_P-type_domA"/>
</dbReference>
<dbReference type="InterPro" id="IPR044492">
    <property type="entry name" value="P_typ_ATPase_HD_dom"/>
</dbReference>
<dbReference type="InterPro" id="IPR006068">
    <property type="entry name" value="ATPase_P-typ_cation-transptr_C"/>
</dbReference>
<dbReference type="NCBIfam" id="TIGR01494">
    <property type="entry name" value="ATPase_P-type"/>
    <property type="match status" value="2"/>
</dbReference>
<feature type="transmembrane region" description="Helical" evidence="9">
    <location>
        <begin position="71"/>
        <end position="87"/>
    </location>
</feature>
<dbReference type="FunFam" id="3.40.50.1000:FF:000001">
    <property type="entry name" value="Phospholipid-transporting ATPase IC"/>
    <property type="match status" value="1"/>
</dbReference>
<dbReference type="SUPFAM" id="SSF81653">
    <property type="entry name" value="Calcium ATPase, transduction domain A"/>
    <property type="match status" value="1"/>
</dbReference>
<dbReference type="InterPro" id="IPR023299">
    <property type="entry name" value="ATPase_P-typ_cyto_dom_N"/>
</dbReference>
<dbReference type="SFLD" id="SFLDG00002">
    <property type="entry name" value="C1.7:_P-type_atpase_like"/>
    <property type="match status" value="1"/>
</dbReference>
<evidence type="ECO:0000256" key="8">
    <source>
        <dbReference type="ARBA" id="ARBA00023136"/>
    </source>
</evidence>
<proteinExistence type="inferred from homology"/>
<dbReference type="SMART" id="SM00831">
    <property type="entry name" value="Cation_ATPase_N"/>
    <property type="match status" value="1"/>
</dbReference>
<dbReference type="InterPro" id="IPR023298">
    <property type="entry name" value="ATPase_P-typ_TM_dom_sf"/>
</dbReference>
<dbReference type="GO" id="GO:0005886">
    <property type="term" value="C:plasma membrane"/>
    <property type="evidence" value="ECO:0007669"/>
    <property type="project" value="TreeGrafter"/>
</dbReference>
<dbReference type="Gene3D" id="3.40.1110.10">
    <property type="entry name" value="Calcium-transporting ATPase, cytoplasmic domain N"/>
    <property type="match status" value="2"/>
</dbReference>
<dbReference type="GO" id="GO:0036376">
    <property type="term" value="P:sodium ion export across plasma membrane"/>
    <property type="evidence" value="ECO:0007669"/>
    <property type="project" value="TreeGrafter"/>
</dbReference>
<feature type="transmembrane region" description="Helical" evidence="9">
    <location>
        <begin position="235"/>
        <end position="254"/>
    </location>
</feature>
<feature type="transmembrane region" description="Helical" evidence="9">
    <location>
        <begin position="796"/>
        <end position="822"/>
    </location>
</feature>
<dbReference type="EMBL" id="CP076135">
    <property type="protein sequence ID" value="QWG19428.1"/>
    <property type="molecule type" value="Genomic_DNA"/>
</dbReference>
<dbReference type="PRINTS" id="PR00119">
    <property type="entry name" value="CATATPASE"/>
</dbReference>
<dbReference type="GO" id="GO:0006883">
    <property type="term" value="P:intracellular sodium ion homeostasis"/>
    <property type="evidence" value="ECO:0007669"/>
    <property type="project" value="TreeGrafter"/>
</dbReference>
<feature type="domain" description="Cation-transporting P-type ATPase N-terminal" evidence="10">
    <location>
        <begin position="3"/>
        <end position="67"/>
    </location>
</feature>
<dbReference type="Gene3D" id="3.40.50.1000">
    <property type="entry name" value="HAD superfamily/HAD-like"/>
    <property type="match status" value="2"/>
</dbReference>
<evidence type="ECO:0000256" key="6">
    <source>
        <dbReference type="ARBA" id="ARBA00022967"/>
    </source>
</evidence>
<dbReference type="RefSeq" id="WP_215614951.1">
    <property type="nucleotide sequence ID" value="NZ_CP076135.1"/>
</dbReference>
<keyword evidence="6" id="KW-1278">Translocase</keyword>
<feature type="transmembrane region" description="Helical" evidence="9">
    <location>
        <begin position="720"/>
        <end position="745"/>
    </location>
</feature>
<feature type="transmembrane region" description="Helical" evidence="9">
    <location>
        <begin position="757"/>
        <end position="775"/>
    </location>
</feature>
<dbReference type="SFLD" id="SFLDS00003">
    <property type="entry name" value="Haloacid_Dehalogenase"/>
    <property type="match status" value="1"/>
</dbReference>
<dbReference type="KEGG" id="bsei:KMZ68_06140"/>
<dbReference type="PANTHER" id="PTHR43294">
    <property type="entry name" value="SODIUM/POTASSIUM-TRANSPORTING ATPASE SUBUNIT ALPHA"/>
    <property type="match status" value="1"/>
</dbReference>
<dbReference type="SUPFAM" id="SSF56784">
    <property type="entry name" value="HAD-like"/>
    <property type="match status" value="1"/>
</dbReference>
<keyword evidence="8 9" id="KW-0472">Membrane</keyword>
<dbReference type="Pfam" id="PF00122">
    <property type="entry name" value="E1-E2_ATPase"/>
    <property type="match status" value="1"/>
</dbReference>
<comment type="similarity">
    <text evidence="2">Belongs to the cation transport ATPase (P-type) (TC 3.A.3) family. Type IIA subfamily.</text>
</comment>
<dbReference type="Pfam" id="PF00690">
    <property type="entry name" value="Cation_ATPase_N"/>
    <property type="match status" value="1"/>
</dbReference>
<dbReference type="Pfam" id="PF00702">
    <property type="entry name" value="Hydrolase"/>
    <property type="match status" value="1"/>
</dbReference>
<keyword evidence="4" id="KW-0547">Nucleotide-binding</keyword>
<evidence type="ECO:0000256" key="3">
    <source>
        <dbReference type="ARBA" id="ARBA00022692"/>
    </source>
</evidence>
<evidence type="ECO:0000256" key="2">
    <source>
        <dbReference type="ARBA" id="ARBA00005675"/>
    </source>
</evidence>
<dbReference type="GO" id="GO:0005524">
    <property type="term" value="F:ATP binding"/>
    <property type="evidence" value="ECO:0007669"/>
    <property type="project" value="UniProtKB-KW"/>
</dbReference>
<dbReference type="InterPro" id="IPR004014">
    <property type="entry name" value="ATPase_P-typ_cation-transptr_N"/>
</dbReference>
<evidence type="ECO:0000313" key="11">
    <source>
        <dbReference type="EMBL" id="QWG19428.1"/>
    </source>
</evidence>
<dbReference type="InterPro" id="IPR023214">
    <property type="entry name" value="HAD_sf"/>
</dbReference>
<dbReference type="GO" id="GO:1902600">
    <property type="term" value="P:proton transmembrane transport"/>
    <property type="evidence" value="ECO:0007669"/>
    <property type="project" value="TreeGrafter"/>
</dbReference>
<dbReference type="InterPro" id="IPR008250">
    <property type="entry name" value="ATPase_P-typ_transduc_dom_A_sf"/>
</dbReference>
<dbReference type="PRINTS" id="PR00120">
    <property type="entry name" value="HATPASE"/>
</dbReference>